<proteinExistence type="predicted"/>
<name>A0ABS7PAC6_9SPHN</name>
<evidence type="ECO:0008006" key="4">
    <source>
        <dbReference type="Google" id="ProtNLM"/>
    </source>
</evidence>
<dbReference type="RefSeq" id="WP_222823742.1">
    <property type="nucleotide sequence ID" value="NZ_JAHWXP010000001.1"/>
</dbReference>
<evidence type="ECO:0000256" key="1">
    <source>
        <dbReference type="SAM" id="Phobius"/>
    </source>
</evidence>
<dbReference type="Proteomes" id="UP000759298">
    <property type="component" value="Unassembled WGS sequence"/>
</dbReference>
<evidence type="ECO:0000313" key="3">
    <source>
        <dbReference type="Proteomes" id="UP000759298"/>
    </source>
</evidence>
<keyword evidence="3" id="KW-1185">Reference proteome</keyword>
<protein>
    <recommendedName>
        <fullName evidence="4">DUF883 family protein</fullName>
    </recommendedName>
</protein>
<keyword evidence="1" id="KW-0812">Transmembrane</keyword>
<keyword evidence="1" id="KW-1133">Transmembrane helix</keyword>
<feature type="transmembrane region" description="Helical" evidence="1">
    <location>
        <begin position="67"/>
        <end position="84"/>
    </location>
</feature>
<comment type="caution">
    <text evidence="2">The sequence shown here is derived from an EMBL/GenBank/DDBJ whole genome shotgun (WGS) entry which is preliminary data.</text>
</comment>
<dbReference type="EMBL" id="JAHWXP010000001">
    <property type="protein sequence ID" value="MBY8336018.1"/>
    <property type="molecule type" value="Genomic_DNA"/>
</dbReference>
<reference evidence="2 3" key="1">
    <citation type="submission" date="2021-07" db="EMBL/GenBank/DDBJ databases">
        <title>Alteriqipengyuania abyssalis NZ-12B nov, sp.nov isolated from deep sea sponge in pacific ocean.</title>
        <authorList>
            <person name="Tareen S."/>
            <person name="Wink J."/>
        </authorList>
    </citation>
    <scope>NUCLEOTIDE SEQUENCE [LARGE SCALE GENOMIC DNA]</scope>
    <source>
        <strain evidence="2 3">NZ-12B</strain>
    </source>
</reference>
<organism evidence="2 3">
    <name type="scientific">Alteriqipengyuania abyssalis</name>
    <dbReference type="NCBI Taxonomy" id="2860200"/>
    <lineage>
        <taxon>Bacteria</taxon>
        <taxon>Pseudomonadati</taxon>
        <taxon>Pseudomonadota</taxon>
        <taxon>Alphaproteobacteria</taxon>
        <taxon>Sphingomonadales</taxon>
        <taxon>Erythrobacteraceae</taxon>
        <taxon>Alteriqipengyuania</taxon>
    </lineage>
</organism>
<accession>A0ABS7PAC6</accession>
<evidence type="ECO:0000313" key="2">
    <source>
        <dbReference type="EMBL" id="MBY8336018.1"/>
    </source>
</evidence>
<keyword evidence="1" id="KW-0472">Membrane</keyword>
<sequence length="103" mass="11223">MKPHKARMEEDRALRDAARALVMDDIDHLKGDVEEKGIVARIASSALLGATDIFEEGKELAEKHKPASYGIGAVIAAVVGWWALGGGRSDKSDDEDYAWDEID</sequence>
<gene>
    <name evidence="2" type="ORF">KYN89_03065</name>
</gene>